<evidence type="ECO:0000313" key="3">
    <source>
        <dbReference type="Proteomes" id="UP000265520"/>
    </source>
</evidence>
<feature type="non-terminal residue" evidence="2">
    <location>
        <position position="25"/>
    </location>
</feature>
<feature type="region of interest" description="Disordered" evidence="1">
    <location>
        <begin position="1"/>
        <end position="25"/>
    </location>
</feature>
<reference evidence="2 3" key="1">
    <citation type="journal article" date="2018" name="Front. Plant Sci.">
        <title>Red Clover (Trifolium pratense) and Zigzag Clover (T. medium) - A Picture of Genomic Similarities and Differences.</title>
        <authorList>
            <person name="Dluhosova J."/>
            <person name="Istvanek J."/>
            <person name="Nedelnik J."/>
            <person name="Repkova J."/>
        </authorList>
    </citation>
    <scope>NUCLEOTIDE SEQUENCE [LARGE SCALE GENOMIC DNA]</scope>
    <source>
        <strain evidence="3">cv. 10/8</strain>
        <tissue evidence="2">Leaf</tissue>
    </source>
</reference>
<protein>
    <submittedName>
        <fullName evidence="2">Uncharacterized protein</fullName>
    </submittedName>
</protein>
<keyword evidence="3" id="KW-1185">Reference proteome</keyword>
<comment type="caution">
    <text evidence="2">The sequence shown here is derived from an EMBL/GenBank/DDBJ whole genome shotgun (WGS) entry which is preliminary data.</text>
</comment>
<dbReference type="Proteomes" id="UP000265520">
    <property type="component" value="Unassembled WGS sequence"/>
</dbReference>
<accession>A0A392UAP8</accession>
<sequence length="25" mass="2801">MPESRKEEEVSEMVDAKRAEHGGAK</sequence>
<dbReference type="EMBL" id="LXQA010768898">
    <property type="protein sequence ID" value="MCI70108.1"/>
    <property type="molecule type" value="Genomic_DNA"/>
</dbReference>
<proteinExistence type="predicted"/>
<name>A0A392UAP8_9FABA</name>
<organism evidence="2 3">
    <name type="scientific">Trifolium medium</name>
    <dbReference type="NCBI Taxonomy" id="97028"/>
    <lineage>
        <taxon>Eukaryota</taxon>
        <taxon>Viridiplantae</taxon>
        <taxon>Streptophyta</taxon>
        <taxon>Embryophyta</taxon>
        <taxon>Tracheophyta</taxon>
        <taxon>Spermatophyta</taxon>
        <taxon>Magnoliopsida</taxon>
        <taxon>eudicotyledons</taxon>
        <taxon>Gunneridae</taxon>
        <taxon>Pentapetalae</taxon>
        <taxon>rosids</taxon>
        <taxon>fabids</taxon>
        <taxon>Fabales</taxon>
        <taxon>Fabaceae</taxon>
        <taxon>Papilionoideae</taxon>
        <taxon>50 kb inversion clade</taxon>
        <taxon>NPAAA clade</taxon>
        <taxon>Hologalegina</taxon>
        <taxon>IRL clade</taxon>
        <taxon>Trifolieae</taxon>
        <taxon>Trifolium</taxon>
    </lineage>
</organism>
<evidence type="ECO:0000313" key="2">
    <source>
        <dbReference type="EMBL" id="MCI70108.1"/>
    </source>
</evidence>
<evidence type="ECO:0000256" key="1">
    <source>
        <dbReference type="SAM" id="MobiDB-lite"/>
    </source>
</evidence>
<dbReference type="AlphaFoldDB" id="A0A392UAP8"/>